<dbReference type="SUPFAM" id="SSF49854">
    <property type="entry name" value="Spermadhesin, CUB domain"/>
    <property type="match status" value="1"/>
</dbReference>
<keyword evidence="3" id="KW-1133">Transmembrane helix</keyword>
<dbReference type="HOGENOM" id="CLU_726803_0_0_1"/>
<dbReference type="STRING" id="6669.E9HTS5"/>
<protein>
    <recommendedName>
        <fullName evidence="6">CUB domain-containing protein</fullName>
    </recommendedName>
</protein>
<dbReference type="Gene3D" id="4.10.400.10">
    <property type="entry name" value="Low-density Lipoprotein Receptor"/>
    <property type="match status" value="1"/>
</dbReference>
<dbReference type="InterPro" id="IPR002172">
    <property type="entry name" value="LDrepeatLR_classA_rpt"/>
</dbReference>
<dbReference type="InterPro" id="IPR035914">
    <property type="entry name" value="Sperma_CUB_dom_sf"/>
</dbReference>
<keyword evidence="1 2" id="KW-1015">Disulfide bond</keyword>
<dbReference type="Proteomes" id="UP000000305">
    <property type="component" value="Unassembled WGS sequence"/>
</dbReference>
<dbReference type="eggNOG" id="KOG1215">
    <property type="taxonomic scope" value="Eukaryota"/>
</dbReference>
<dbReference type="InterPro" id="IPR042333">
    <property type="entry name" value="LRAD2/Mig-13-like"/>
</dbReference>
<feature type="transmembrane region" description="Helical" evidence="3">
    <location>
        <begin position="303"/>
        <end position="324"/>
    </location>
</feature>
<dbReference type="SMART" id="SM00192">
    <property type="entry name" value="LDLa"/>
    <property type="match status" value="1"/>
</dbReference>
<dbReference type="PROSITE" id="PS01209">
    <property type="entry name" value="LDLRA_1"/>
    <property type="match status" value="1"/>
</dbReference>
<dbReference type="AlphaFoldDB" id="E9HTS5"/>
<sequence>ISSPHFPAVYPQDYSNEIKLQNLDFVNSTTSNTGCIMLIFDDYALGLSSFIEISDSNEVRQYALGSSLFRPPVVLIQSYKMAIRFFANGGRASGYRASYKFINESADLIEIPITDCGGLVDDFGGVITMYNMSSPNAARLYDCIWLIKPLPTYQQNTKSHLFVRVEQLSSLGKFNLATFYEFSTTNISPQSLTSEYLVPADVGFYIRLRGRLNNEFKMAIAYAAFSYTECFAIKDFVCLNHRCISSDLRCDGFNHCGDDSDEQTSCSDKAAISPQDPIWWMTHTPKYYFPKLNDYGDFGATSFVLLVATLGVVLFIASILALLYRMSSHSQLMRERQARLDFIRSQIINNPDEREVEIENPPSYEAPPDYAEIAKIAQMEK</sequence>
<evidence type="ECO:0000256" key="2">
    <source>
        <dbReference type="PROSITE-ProRule" id="PRU00124"/>
    </source>
</evidence>
<evidence type="ECO:0008006" key="6">
    <source>
        <dbReference type="Google" id="ProtNLM"/>
    </source>
</evidence>
<dbReference type="OrthoDB" id="19606at2759"/>
<feature type="non-terminal residue" evidence="4">
    <location>
        <position position="1"/>
    </location>
</feature>
<organism evidence="4 5">
    <name type="scientific">Daphnia pulex</name>
    <name type="common">Water flea</name>
    <dbReference type="NCBI Taxonomy" id="6669"/>
    <lineage>
        <taxon>Eukaryota</taxon>
        <taxon>Metazoa</taxon>
        <taxon>Ecdysozoa</taxon>
        <taxon>Arthropoda</taxon>
        <taxon>Crustacea</taxon>
        <taxon>Branchiopoda</taxon>
        <taxon>Diplostraca</taxon>
        <taxon>Cladocera</taxon>
        <taxon>Anomopoda</taxon>
        <taxon>Daphniidae</taxon>
        <taxon>Daphnia</taxon>
    </lineage>
</organism>
<comment type="caution">
    <text evidence="2">Lacks conserved residue(s) required for the propagation of feature annotation.</text>
</comment>
<proteinExistence type="predicted"/>
<dbReference type="EMBL" id="GL732783">
    <property type="protein sequence ID" value="EFX64855.1"/>
    <property type="molecule type" value="Genomic_DNA"/>
</dbReference>
<keyword evidence="3" id="KW-0812">Transmembrane</keyword>
<keyword evidence="5" id="KW-1185">Reference proteome</keyword>
<dbReference type="PhylomeDB" id="E9HTS5"/>
<evidence type="ECO:0000256" key="1">
    <source>
        <dbReference type="ARBA" id="ARBA00023157"/>
    </source>
</evidence>
<name>E9HTS5_DAPPU</name>
<evidence type="ECO:0000313" key="4">
    <source>
        <dbReference type="EMBL" id="EFX64855.1"/>
    </source>
</evidence>
<dbReference type="PANTHER" id="PTHR24652">
    <property type="entry name" value="LOW-DENSITY LIPOPROTEIN RECEPTOR CLASS A DOMAIN-CONTAINING PROTEIN 2"/>
    <property type="match status" value="1"/>
</dbReference>
<feature type="disulfide bond" evidence="2">
    <location>
        <begin position="238"/>
        <end position="256"/>
    </location>
</feature>
<dbReference type="PROSITE" id="PS50068">
    <property type="entry name" value="LDLRA_2"/>
    <property type="match status" value="1"/>
</dbReference>
<reference evidence="4 5" key="1">
    <citation type="journal article" date="2011" name="Science">
        <title>The ecoresponsive genome of Daphnia pulex.</title>
        <authorList>
            <person name="Colbourne J.K."/>
            <person name="Pfrender M.E."/>
            <person name="Gilbert D."/>
            <person name="Thomas W.K."/>
            <person name="Tucker A."/>
            <person name="Oakley T.H."/>
            <person name="Tokishita S."/>
            <person name="Aerts A."/>
            <person name="Arnold G.J."/>
            <person name="Basu M.K."/>
            <person name="Bauer D.J."/>
            <person name="Caceres C.E."/>
            <person name="Carmel L."/>
            <person name="Casola C."/>
            <person name="Choi J.H."/>
            <person name="Detter J.C."/>
            <person name="Dong Q."/>
            <person name="Dusheyko S."/>
            <person name="Eads B.D."/>
            <person name="Frohlich T."/>
            <person name="Geiler-Samerotte K.A."/>
            <person name="Gerlach D."/>
            <person name="Hatcher P."/>
            <person name="Jogdeo S."/>
            <person name="Krijgsveld J."/>
            <person name="Kriventseva E.V."/>
            <person name="Kultz D."/>
            <person name="Laforsch C."/>
            <person name="Lindquist E."/>
            <person name="Lopez J."/>
            <person name="Manak J.R."/>
            <person name="Muller J."/>
            <person name="Pangilinan J."/>
            <person name="Patwardhan R.P."/>
            <person name="Pitluck S."/>
            <person name="Pritham E.J."/>
            <person name="Rechtsteiner A."/>
            <person name="Rho M."/>
            <person name="Rogozin I.B."/>
            <person name="Sakarya O."/>
            <person name="Salamov A."/>
            <person name="Schaack S."/>
            <person name="Shapiro H."/>
            <person name="Shiga Y."/>
            <person name="Skalitzky C."/>
            <person name="Smith Z."/>
            <person name="Souvorov A."/>
            <person name="Sung W."/>
            <person name="Tang Z."/>
            <person name="Tsuchiya D."/>
            <person name="Tu H."/>
            <person name="Vos H."/>
            <person name="Wang M."/>
            <person name="Wolf Y.I."/>
            <person name="Yamagata H."/>
            <person name="Yamada T."/>
            <person name="Ye Y."/>
            <person name="Shaw J.R."/>
            <person name="Andrews J."/>
            <person name="Crease T.J."/>
            <person name="Tang H."/>
            <person name="Lucas S.M."/>
            <person name="Robertson H.M."/>
            <person name="Bork P."/>
            <person name="Koonin E.V."/>
            <person name="Zdobnov E.M."/>
            <person name="Grigoriev I.V."/>
            <person name="Lynch M."/>
            <person name="Boore J.L."/>
        </authorList>
    </citation>
    <scope>NUCLEOTIDE SEQUENCE [LARGE SCALE GENOMIC DNA]</scope>
</reference>
<dbReference type="InterPro" id="IPR036055">
    <property type="entry name" value="LDL_receptor-like_sf"/>
</dbReference>
<evidence type="ECO:0000256" key="3">
    <source>
        <dbReference type="SAM" id="Phobius"/>
    </source>
</evidence>
<dbReference type="InParanoid" id="E9HTS5"/>
<dbReference type="Pfam" id="PF00057">
    <property type="entry name" value="Ldl_recept_a"/>
    <property type="match status" value="1"/>
</dbReference>
<dbReference type="CDD" id="cd00112">
    <property type="entry name" value="LDLa"/>
    <property type="match status" value="1"/>
</dbReference>
<keyword evidence="3" id="KW-0472">Membrane</keyword>
<accession>E9HTS5</accession>
<evidence type="ECO:0000313" key="5">
    <source>
        <dbReference type="Proteomes" id="UP000000305"/>
    </source>
</evidence>
<dbReference type="KEGG" id="dpx:DAPPUDRAFT_65845"/>
<gene>
    <name evidence="4" type="ORF">DAPPUDRAFT_65845</name>
</gene>
<dbReference type="SUPFAM" id="SSF57424">
    <property type="entry name" value="LDL receptor-like module"/>
    <property type="match status" value="1"/>
</dbReference>
<dbReference type="InterPro" id="IPR023415">
    <property type="entry name" value="LDLR_class-A_CS"/>
</dbReference>